<feature type="compositionally biased region" description="Low complexity" evidence="1">
    <location>
        <begin position="44"/>
        <end position="54"/>
    </location>
</feature>
<gene>
    <name evidence="2" type="ORF">PPRIM_AZ9-3.1.T0530187</name>
</gene>
<feature type="compositionally biased region" description="Polar residues" evidence="1">
    <location>
        <begin position="27"/>
        <end position="43"/>
    </location>
</feature>
<protein>
    <submittedName>
        <fullName evidence="2">Uncharacterized protein</fullName>
    </submittedName>
</protein>
<comment type="caution">
    <text evidence="2">The sequence shown here is derived from an EMBL/GenBank/DDBJ whole genome shotgun (WGS) entry which is preliminary data.</text>
</comment>
<organism evidence="2 3">
    <name type="scientific">Paramecium primaurelia</name>
    <dbReference type="NCBI Taxonomy" id="5886"/>
    <lineage>
        <taxon>Eukaryota</taxon>
        <taxon>Sar</taxon>
        <taxon>Alveolata</taxon>
        <taxon>Ciliophora</taxon>
        <taxon>Intramacronucleata</taxon>
        <taxon>Oligohymenophorea</taxon>
        <taxon>Peniculida</taxon>
        <taxon>Parameciidae</taxon>
        <taxon>Paramecium</taxon>
    </lineage>
</organism>
<dbReference type="Proteomes" id="UP000688137">
    <property type="component" value="Unassembled WGS sequence"/>
</dbReference>
<dbReference type="OMA" id="MNICAIR"/>
<evidence type="ECO:0000313" key="2">
    <source>
        <dbReference type="EMBL" id="CAD8074853.1"/>
    </source>
</evidence>
<accession>A0A8S1MAQ9</accession>
<reference evidence="2" key="1">
    <citation type="submission" date="2021-01" db="EMBL/GenBank/DDBJ databases">
        <authorList>
            <consortium name="Genoscope - CEA"/>
            <person name="William W."/>
        </authorList>
    </citation>
    <scope>NUCLEOTIDE SEQUENCE</scope>
</reference>
<dbReference type="EMBL" id="CAJJDM010000053">
    <property type="protein sequence ID" value="CAD8074853.1"/>
    <property type="molecule type" value="Genomic_DNA"/>
</dbReference>
<feature type="region of interest" description="Disordered" evidence="1">
    <location>
        <begin position="25"/>
        <end position="54"/>
    </location>
</feature>
<evidence type="ECO:0000256" key="1">
    <source>
        <dbReference type="SAM" id="MobiDB-lite"/>
    </source>
</evidence>
<keyword evidence="3" id="KW-1185">Reference proteome</keyword>
<evidence type="ECO:0000313" key="3">
    <source>
        <dbReference type="Proteomes" id="UP000688137"/>
    </source>
</evidence>
<name>A0A8S1MAQ9_PARPR</name>
<proteinExistence type="predicted"/>
<dbReference type="AlphaFoldDB" id="A0A8S1MAQ9"/>
<sequence>MNICAIRHIPYSNKNNRRQIVVDQNRAKSQQGSRLNSATHYRCSTQQSNNQTPNQGKLQFYEIQPYVGQLIKNQQQQFVSTQLTKSPSFRVKNYHPQDIIKSQTQQSSQNQLQSNIEKIERMNRMNFLGDLLQQMDGKNQYTRQSIITELATVPKNKIDIFNIKNQQEQNIEELHFYLVESQQRIKQHAFVIEQQKYPS</sequence>